<evidence type="ECO:0000259" key="6">
    <source>
        <dbReference type="Pfam" id="PF03024"/>
    </source>
</evidence>
<keyword evidence="2 5" id="KW-0732">Signal</keyword>
<reference evidence="8 9" key="1">
    <citation type="submission" date="2016-11" db="UniProtKB">
        <authorList>
            <consortium name="WormBaseParasite"/>
        </authorList>
    </citation>
    <scope>IDENTIFICATION</scope>
</reference>
<dbReference type="OrthoDB" id="5982264at2759"/>
<organism evidence="7 9">
    <name type="scientific">Macrostomum lignano</name>
    <dbReference type="NCBI Taxonomy" id="282301"/>
    <lineage>
        <taxon>Eukaryota</taxon>
        <taxon>Metazoa</taxon>
        <taxon>Spiralia</taxon>
        <taxon>Lophotrochozoa</taxon>
        <taxon>Platyhelminthes</taxon>
        <taxon>Rhabditophora</taxon>
        <taxon>Macrostomorpha</taxon>
        <taxon>Macrostomida</taxon>
        <taxon>Macrostomidae</taxon>
        <taxon>Macrostomum</taxon>
    </lineage>
</organism>
<dbReference type="InterPro" id="IPR018143">
    <property type="entry name" value="Folate_rcpt-like"/>
</dbReference>
<dbReference type="WBParaSite" id="maker-uti_cns_0007114-snap-gene-0.3-mRNA-1">
    <property type="protein sequence ID" value="maker-uti_cns_0007114-snap-gene-0.3-mRNA-1"/>
    <property type="gene ID" value="maker-uti_cns_0007114-snap-gene-0.3"/>
</dbReference>
<evidence type="ECO:0000313" key="7">
    <source>
        <dbReference type="Proteomes" id="UP000095280"/>
    </source>
</evidence>
<feature type="signal peptide" evidence="5">
    <location>
        <begin position="1"/>
        <end position="18"/>
    </location>
</feature>
<dbReference type="AlphaFoldDB" id="A0A1I8HSL7"/>
<keyword evidence="4" id="KW-1133">Transmembrane helix</keyword>
<dbReference type="WBParaSite" id="maker-uti_cns_0007527-snap-gene-0.2-mRNA-1">
    <property type="protein sequence ID" value="maker-uti_cns_0007527-snap-gene-0.2-mRNA-1"/>
    <property type="gene ID" value="maker-uti_cns_0007527-snap-gene-0.2"/>
</dbReference>
<proteinExistence type="inferred from homology"/>
<sequence length="207" mass="23661">MKLFAFCSSVLIFRCALALEEITISEGMVKAAQQEEDQKTHKSTKSKCTFFAGTRYSVPESSLVNCYWYNRNACCKRIEVTSVFSSLLSKLEGQSRRCYDMLRYLLCYFCSPEQHFWFRDNKVFVCKSFCDDIYSHCRSAVMNGLEFGKAFKNGEDFCRGNNFAVQEDNVACFAFDPTQFDGAASLRPWLPLLLLAAVCIIVVQLTM</sequence>
<evidence type="ECO:0000256" key="2">
    <source>
        <dbReference type="ARBA" id="ARBA00022729"/>
    </source>
</evidence>
<comment type="similarity">
    <text evidence="1">Belongs to the folate receptor family.</text>
</comment>
<evidence type="ECO:0000313" key="9">
    <source>
        <dbReference type="WBParaSite" id="maker-uti_cns_0007527-snap-gene-0.2-mRNA-1"/>
    </source>
</evidence>
<name>A0A1I8HSL7_9PLAT</name>
<evidence type="ECO:0000256" key="3">
    <source>
        <dbReference type="ARBA" id="ARBA00023157"/>
    </source>
</evidence>
<dbReference type="WBParaSite" id="maker-uti_cns_0007854-snap-gene-0.3-mRNA-1">
    <property type="protein sequence ID" value="maker-uti_cns_0007854-snap-gene-0.3-mRNA-1"/>
    <property type="gene ID" value="maker-uti_cns_0007854-snap-gene-0.3"/>
</dbReference>
<dbReference type="InterPro" id="IPR004269">
    <property type="entry name" value="Folate_rcpt"/>
</dbReference>
<keyword evidence="4" id="KW-0812">Transmembrane</keyword>
<protein>
    <submittedName>
        <fullName evidence="8 9">Folate_rec domain-containing protein</fullName>
    </submittedName>
</protein>
<dbReference type="GO" id="GO:0009897">
    <property type="term" value="C:external side of plasma membrane"/>
    <property type="evidence" value="ECO:0007669"/>
    <property type="project" value="TreeGrafter"/>
</dbReference>
<keyword evidence="7" id="KW-1185">Reference proteome</keyword>
<feature type="chain" id="PRO_5011395068" evidence="5">
    <location>
        <begin position="19"/>
        <end position="207"/>
    </location>
</feature>
<feature type="transmembrane region" description="Helical" evidence="4">
    <location>
        <begin position="189"/>
        <end position="206"/>
    </location>
</feature>
<keyword evidence="3" id="KW-1015">Disulfide bond</keyword>
<keyword evidence="4" id="KW-0472">Membrane</keyword>
<dbReference type="PANTHER" id="PTHR10517">
    <property type="entry name" value="FOLATE RECEPTOR"/>
    <property type="match status" value="1"/>
</dbReference>
<accession>A0A1I8HSL7</accession>
<dbReference type="GO" id="GO:0038023">
    <property type="term" value="F:signaling receptor activity"/>
    <property type="evidence" value="ECO:0007669"/>
    <property type="project" value="TreeGrafter"/>
</dbReference>
<evidence type="ECO:0000313" key="8">
    <source>
        <dbReference type="WBParaSite" id="maker-uti_cns_0007114-snap-gene-0.3-mRNA-1"/>
    </source>
</evidence>
<evidence type="ECO:0000256" key="1">
    <source>
        <dbReference type="ARBA" id="ARBA00007932"/>
    </source>
</evidence>
<dbReference type="Pfam" id="PF03024">
    <property type="entry name" value="Folate_rec"/>
    <property type="match status" value="1"/>
</dbReference>
<evidence type="ECO:0000256" key="5">
    <source>
        <dbReference type="SAM" id="SignalP"/>
    </source>
</evidence>
<dbReference type="STRING" id="282301.A0A1I8HSL7"/>
<dbReference type="PANTHER" id="PTHR10517:SF28">
    <property type="entry name" value="COILIN"/>
    <property type="match status" value="1"/>
</dbReference>
<dbReference type="Proteomes" id="UP000095280">
    <property type="component" value="Unplaced"/>
</dbReference>
<feature type="domain" description="Folate receptor-like" evidence="6">
    <location>
        <begin position="58"/>
        <end position="152"/>
    </location>
</feature>
<evidence type="ECO:0000256" key="4">
    <source>
        <dbReference type="SAM" id="Phobius"/>
    </source>
</evidence>